<gene>
    <name evidence="1" type="ORF">HB912_07190</name>
</gene>
<dbReference type="Proteomes" id="UP000559885">
    <property type="component" value="Unassembled WGS sequence"/>
</dbReference>
<name>A0A841ZQ13_9LIST</name>
<comment type="caution">
    <text evidence="1">The sequence shown here is derived from an EMBL/GenBank/DDBJ whole genome shotgun (WGS) entry which is preliminary data.</text>
</comment>
<evidence type="ECO:0000313" key="1">
    <source>
        <dbReference type="EMBL" id="MBC1521428.1"/>
    </source>
</evidence>
<dbReference type="RefSeq" id="WP_185373339.1">
    <property type="nucleotide sequence ID" value="NZ_JAARRM010000002.1"/>
</dbReference>
<accession>A0A841ZQ13</accession>
<protein>
    <submittedName>
        <fullName evidence="1">Uncharacterized protein</fullName>
    </submittedName>
</protein>
<proteinExistence type="predicted"/>
<evidence type="ECO:0000313" key="2">
    <source>
        <dbReference type="Proteomes" id="UP000559885"/>
    </source>
</evidence>
<sequence>MIHMKDLNDGTDEIFTVREYVNNLDIAKITYVRDHTKELRSFYLFLKKYADVLSGSDFYDDLQAVYETIGEEIAELKQRFPEEVNK</sequence>
<organism evidence="1 2">
    <name type="scientific">Listeria aquatica</name>
    <dbReference type="NCBI Taxonomy" id="1494960"/>
    <lineage>
        <taxon>Bacteria</taxon>
        <taxon>Bacillati</taxon>
        <taxon>Bacillota</taxon>
        <taxon>Bacilli</taxon>
        <taxon>Bacillales</taxon>
        <taxon>Listeriaceae</taxon>
        <taxon>Listeria</taxon>
    </lineage>
</organism>
<reference evidence="1 2" key="1">
    <citation type="submission" date="2020-03" db="EMBL/GenBank/DDBJ databases">
        <title>Soil Listeria distribution.</title>
        <authorList>
            <person name="Liao J."/>
            <person name="Wiedmann M."/>
        </authorList>
    </citation>
    <scope>NUCLEOTIDE SEQUENCE [LARGE SCALE GENOMIC DNA]</scope>
    <source>
        <strain evidence="1 2">FSL L7-1507</strain>
    </source>
</reference>
<dbReference type="AlphaFoldDB" id="A0A841ZQ13"/>
<dbReference type="EMBL" id="JAARRM010000002">
    <property type="protein sequence ID" value="MBC1521428.1"/>
    <property type="molecule type" value="Genomic_DNA"/>
</dbReference>